<dbReference type="STRING" id="1160497.A0A1L9VSL2"/>
<dbReference type="EMBL" id="KV878891">
    <property type="protein sequence ID" value="OJJ86886.1"/>
    <property type="molecule type" value="Genomic_DNA"/>
</dbReference>
<dbReference type="GeneID" id="34459493"/>
<feature type="compositionally biased region" description="Acidic residues" evidence="1">
    <location>
        <begin position="105"/>
        <end position="122"/>
    </location>
</feature>
<evidence type="ECO:0000313" key="2">
    <source>
        <dbReference type="EMBL" id="OJJ86886.1"/>
    </source>
</evidence>
<dbReference type="RefSeq" id="XP_022403575.1">
    <property type="nucleotide sequence ID" value="XM_022543232.1"/>
</dbReference>
<feature type="compositionally biased region" description="Basic and acidic residues" evidence="1">
    <location>
        <begin position="29"/>
        <end position="68"/>
    </location>
</feature>
<keyword evidence="3" id="KW-1185">Reference proteome</keyword>
<protein>
    <submittedName>
        <fullName evidence="2">Uncharacterized protein</fullName>
    </submittedName>
</protein>
<dbReference type="AlphaFoldDB" id="A0A1L9VSL2"/>
<organism evidence="2 3">
    <name type="scientific">Aspergillus glaucus CBS 516.65</name>
    <dbReference type="NCBI Taxonomy" id="1160497"/>
    <lineage>
        <taxon>Eukaryota</taxon>
        <taxon>Fungi</taxon>
        <taxon>Dikarya</taxon>
        <taxon>Ascomycota</taxon>
        <taxon>Pezizomycotina</taxon>
        <taxon>Eurotiomycetes</taxon>
        <taxon>Eurotiomycetidae</taxon>
        <taxon>Eurotiales</taxon>
        <taxon>Aspergillaceae</taxon>
        <taxon>Aspergillus</taxon>
        <taxon>Aspergillus subgen. Aspergillus</taxon>
    </lineage>
</organism>
<gene>
    <name evidence="2" type="ORF">ASPGLDRAFT_22963</name>
</gene>
<evidence type="ECO:0000256" key="1">
    <source>
        <dbReference type="SAM" id="MobiDB-lite"/>
    </source>
</evidence>
<sequence length="319" mass="35583">MRIKGRKSRVDRRQPQRGGRFTSAQLAWMDRDQERLHRAREKEKKRIANKKKQAEKEAKEREEKRKQGIPDPHAIPVPSSQPLLSKFLAKPKSASPLESPSVETPEFEDDGFEGQSDGDDTEVCSVDSYEAEIEAFDRRVMVDEDRRMMGKPPVLIRSMAADLIRSGIFGSTEANGHNKHDEGAHNGNKDDEDAFSECSAFYDEDFIREADTTAQGQSGQQKKASQPQEGQSIQTAAKPAVVEAHRGAGTGATAQPRSQHKEHKVAQPIQQPPPRLAIEESFRDDTADFLEQFGCDLGADGEFAPDEDFERELVQLNAG</sequence>
<feature type="compositionally biased region" description="Basic and acidic residues" evidence="1">
    <location>
        <begin position="176"/>
        <end position="189"/>
    </location>
</feature>
<feature type="region of interest" description="Disordered" evidence="1">
    <location>
        <begin position="1"/>
        <end position="122"/>
    </location>
</feature>
<dbReference type="OrthoDB" id="4227165at2759"/>
<feature type="compositionally biased region" description="Basic residues" evidence="1">
    <location>
        <begin position="1"/>
        <end position="10"/>
    </location>
</feature>
<reference evidence="3" key="1">
    <citation type="journal article" date="2017" name="Genome Biol.">
        <title>Comparative genomics reveals high biological diversity and specific adaptations in the industrially and medically important fungal genus Aspergillus.</title>
        <authorList>
            <person name="de Vries R.P."/>
            <person name="Riley R."/>
            <person name="Wiebenga A."/>
            <person name="Aguilar-Osorio G."/>
            <person name="Amillis S."/>
            <person name="Uchima C.A."/>
            <person name="Anderluh G."/>
            <person name="Asadollahi M."/>
            <person name="Askin M."/>
            <person name="Barry K."/>
            <person name="Battaglia E."/>
            <person name="Bayram O."/>
            <person name="Benocci T."/>
            <person name="Braus-Stromeyer S.A."/>
            <person name="Caldana C."/>
            <person name="Canovas D."/>
            <person name="Cerqueira G.C."/>
            <person name="Chen F."/>
            <person name="Chen W."/>
            <person name="Choi C."/>
            <person name="Clum A."/>
            <person name="Dos Santos R.A."/>
            <person name="Damasio A.R."/>
            <person name="Diallinas G."/>
            <person name="Emri T."/>
            <person name="Fekete E."/>
            <person name="Flipphi M."/>
            <person name="Freyberg S."/>
            <person name="Gallo A."/>
            <person name="Gournas C."/>
            <person name="Habgood R."/>
            <person name="Hainaut M."/>
            <person name="Harispe M.L."/>
            <person name="Henrissat B."/>
            <person name="Hilden K.S."/>
            <person name="Hope R."/>
            <person name="Hossain A."/>
            <person name="Karabika E."/>
            <person name="Karaffa L."/>
            <person name="Karanyi Z."/>
            <person name="Krasevec N."/>
            <person name="Kuo A."/>
            <person name="Kusch H."/>
            <person name="LaButti K."/>
            <person name="Lagendijk E.L."/>
            <person name="Lapidus A."/>
            <person name="Levasseur A."/>
            <person name="Lindquist E."/>
            <person name="Lipzen A."/>
            <person name="Logrieco A.F."/>
            <person name="MacCabe A."/>
            <person name="Maekelae M.R."/>
            <person name="Malavazi I."/>
            <person name="Melin P."/>
            <person name="Meyer V."/>
            <person name="Mielnichuk N."/>
            <person name="Miskei M."/>
            <person name="Molnar A.P."/>
            <person name="Mule G."/>
            <person name="Ngan C.Y."/>
            <person name="Orejas M."/>
            <person name="Orosz E."/>
            <person name="Ouedraogo J.P."/>
            <person name="Overkamp K.M."/>
            <person name="Park H.-S."/>
            <person name="Perrone G."/>
            <person name="Piumi F."/>
            <person name="Punt P.J."/>
            <person name="Ram A.F."/>
            <person name="Ramon A."/>
            <person name="Rauscher S."/>
            <person name="Record E."/>
            <person name="Riano-Pachon D.M."/>
            <person name="Robert V."/>
            <person name="Roehrig J."/>
            <person name="Ruller R."/>
            <person name="Salamov A."/>
            <person name="Salih N.S."/>
            <person name="Samson R.A."/>
            <person name="Sandor E."/>
            <person name="Sanguinetti M."/>
            <person name="Schuetze T."/>
            <person name="Sepcic K."/>
            <person name="Shelest E."/>
            <person name="Sherlock G."/>
            <person name="Sophianopoulou V."/>
            <person name="Squina F.M."/>
            <person name="Sun H."/>
            <person name="Susca A."/>
            <person name="Todd R.B."/>
            <person name="Tsang A."/>
            <person name="Unkles S.E."/>
            <person name="van de Wiele N."/>
            <person name="van Rossen-Uffink D."/>
            <person name="Oliveira J.V."/>
            <person name="Vesth T.C."/>
            <person name="Visser J."/>
            <person name="Yu J.-H."/>
            <person name="Zhou M."/>
            <person name="Andersen M.R."/>
            <person name="Archer D.B."/>
            <person name="Baker S.E."/>
            <person name="Benoit I."/>
            <person name="Brakhage A.A."/>
            <person name="Braus G.H."/>
            <person name="Fischer R."/>
            <person name="Frisvad J.C."/>
            <person name="Goldman G.H."/>
            <person name="Houbraken J."/>
            <person name="Oakley B."/>
            <person name="Pocsi I."/>
            <person name="Scazzocchio C."/>
            <person name="Seiboth B."/>
            <person name="vanKuyk P.A."/>
            <person name="Wortman J."/>
            <person name="Dyer P.S."/>
            <person name="Grigoriev I.V."/>
        </authorList>
    </citation>
    <scope>NUCLEOTIDE SEQUENCE [LARGE SCALE GENOMIC DNA]</scope>
    <source>
        <strain evidence="3">CBS 516.65</strain>
    </source>
</reference>
<dbReference type="Proteomes" id="UP000184300">
    <property type="component" value="Unassembled WGS sequence"/>
</dbReference>
<accession>A0A1L9VSL2</accession>
<name>A0A1L9VSL2_ASPGL</name>
<feature type="compositionally biased region" description="Low complexity" evidence="1">
    <location>
        <begin position="212"/>
        <end position="226"/>
    </location>
</feature>
<feature type="region of interest" description="Disordered" evidence="1">
    <location>
        <begin position="170"/>
        <end position="274"/>
    </location>
</feature>
<dbReference type="VEuPathDB" id="FungiDB:ASPGLDRAFT_22963"/>
<evidence type="ECO:0000313" key="3">
    <source>
        <dbReference type="Proteomes" id="UP000184300"/>
    </source>
</evidence>
<proteinExistence type="predicted"/>